<accession>A0A2I0LCW4</accession>
<dbReference type="EMBL" id="PGOL01000044">
    <property type="protein sequence ID" value="PKI78514.1"/>
    <property type="molecule type" value="Genomic_DNA"/>
</dbReference>
<evidence type="ECO:0000313" key="3">
    <source>
        <dbReference type="Proteomes" id="UP000233551"/>
    </source>
</evidence>
<evidence type="ECO:0000313" key="2">
    <source>
        <dbReference type="EMBL" id="PKI78514.1"/>
    </source>
</evidence>
<dbReference type="AlphaFoldDB" id="A0A2I0LCW4"/>
<feature type="region of interest" description="Disordered" evidence="1">
    <location>
        <begin position="1"/>
        <end position="45"/>
    </location>
</feature>
<organism evidence="2 3">
    <name type="scientific">Punica granatum</name>
    <name type="common">Pomegranate</name>
    <dbReference type="NCBI Taxonomy" id="22663"/>
    <lineage>
        <taxon>Eukaryota</taxon>
        <taxon>Viridiplantae</taxon>
        <taxon>Streptophyta</taxon>
        <taxon>Embryophyta</taxon>
        <taxon>Tracheophyta</taxon>
        <taxon>Spermatophyta</taxon>
        <taxon>Magnoliopsida</taxon>
        <taxon>eudicotyledons</taxon>
        <taxon>Gunneridae</taxon>
        <taxon>Pentapetalae</taxon>
        <taxon>rosids</taxon>
        <taxon>malvids</taxon>
        <taxon>Myrtales</taxon>
        <taxon>Lythraceae</taxon>
        <taxon>Punica</taxon>
    </lineage>
</organism>
<reference evidence="2 3" key="1">
    <citation type="submission" date="2017-11" db="EMBL/GenBank/DDBJ databases">
        <title>De-novo sequencing of pomegranate (Punica granatum L.) genome.</title>
        <authorList>
            <person name="Akparov Z."/>
            <person name="Amiraslanov A."/>
            <person name="Hajiyeva S."/>
            <person name="Abbasov M."/>
            <person name="Kaur K."/>
            <person name="Hamwieh A."/>
            <person name="Solovyev V."/>
            <person name="Salamov A."/>
            <person name="Braich B."/>
            <person name="Kosarev P."/>
            <person name="Mahmoud A."/>
            <person name="Hajiyev E."/>
            <person name="Babayeva S."/>
            <person name="Izzatullayeva V."/>
            <person name="Mammadov A."/>
            <person name="Mammadov A."/>
            <person name="Sharifova S."/>
            <person name="Ojaghi J."/>
            <person name="Eynullazada K."/>
            <person name="Bayramov B."/>
            <person name="Abdulazimova A."/>
            <person name="Shahmuradov I."/>
        </authorList>
    </citation>
    <scope>NUCLEOTIDE SEQUENCE [LARGE SCALE GENOMIC DNA]</scope>
    <source>
        <strain evidence="3">cv. AG2017</strain>
        <tissue evidence="2">Leaf</tissue>
    </source>
</reference>
<feature type="compositionally biased region" description="Basic residues" evidence="1">
    <location>
        <begin position="16"/>
        <end position="31"/>
    </location>
</feature>
<comment type="caution">
    <text evidence="2">The sequence shown here is derived from an EMBL/GenBank/DDBJ whole genome shotgun (WGS) entry which is preliminary data.</text>
</comment>
<gene>
    <name evidence="2" type="ORF">CRG98_001072</name>
</gene>
<protein>
    <submittedName>
        <fullName evidence="2">Uncharacterized protein</fullName>
    </submittedName>
</protein>
<dbReference type="Proteomes" id="UP000233551">
    <property type="component" value="Unassembled WGS sequence"/>
</dbReference>
<proteinExistence type="predicted"/>
<keyword evidence="3" id="KW-1185">Reference proteome</keyword>
<name>A0A2I0LCW4_PUNGR</name>
<sequence length="151" mass="17197">MELAENTILSREGRGFHHRGMTGGHIKRSRHIGGESNRQGGRRRCTNGQWQSIGCGELLVVRYDEDVTPTGSKRLLHPRGQLYAPLETKRKRRRVAGTSKTPPNTYSTSYLRRRCWRPPWAIGGEQQWSALTCSSHRTVAEDDHMRGNSNM</sequence>
<evidence type="ECO:0000256" key="1">
    <source>
        <dbReference type="SAM" id="MobiDB-lite"/>
    </source>
</evidence>